<dbReference type="Proteomes" id="UP001626550">
    <property type="component" value="Unassembled WGS sequence"/>
</dbReference>
<name>A0ABD2Q6B4_9PLAT</name>
<dbReference type="AlphaFoldDB" id="A0ABD2Q6B4"/>
<comment type="caution">
    <text evidence="1">The sequence shown here is derived from an EMBL/GenBank/DDBJ whole genome shotgun (WGS) entry which is preliminary data.</text>
</comment>
<dbReference type="InterPro" id="IPR011989">
    <property type="entry name" value="ARM-like"/>
</dbReference>
<proteinExistence type="predicted"/>
<dbReference type="Gene3D" id="1.25.10.10">
    <property type="entry name" value="Leucine-rich Repeat Variant"/>
    <property type="match status" value="1"/>
</dbReference>
<evidence type="ECO:0000313" key="1">
    <source>
        <dbReference type="EMBL" id="KAL3315110.1"/>
    </source>
</evidence>
<keyword evidence="2" id="KW-1185">Reference proteome</keyword>
<accession>A0ABD2Q6B4</accession>
<organism evidence="1 2">
    <name type="scientific">Cichlidogyrus casuarinus</name>
    <dbReference type="NCBI Taxonomy" id="1844966"/>
    <lineage>
        <taxon>Eukaryota</taxon>
        <taxon>Metazoa</taxon>
        <taxon>Spiralia</taxon>
        <taxon>Lophotrochozoa</taxon>
        <taxon>Platyhelminthes</taxon>
        <taxon>Monogenea</taxon>
        <taxon>Monopisthocotylea</taxon>
        <taxon>Dactylogyridea</taxon>
        <taxon>Ancyrocephalidae</taxon>
        <taxon>Cichlidogyrus</taxon>
    </lineage>
</organism>
<protein>
    <submittedName>
        <fullName evidence="1">CLIP-associating protein 1</fullName>
    </submittedName>
</protein>
<gene>
    <name evidence="1" type="primary">CLASP1</name>
    <name evidence="1" type="ORF">Ciccas_006259</name>
</gene>
<dbReference type="EMBL" id="JBJKFK010000823">
    <property type="protein sequence ID" value="KAL3315110.1"/>
    <property type="molecule type" value="Genomic_DNA"/>
</dbReference>
<evidence type="ECO:0000313" key="2">
    <source>
        <dbReference type="Proteomes" id="UP001626550"/>
    </source>
</evidence>
<reference evidence="1 2" key="1">
    <citation type="submission" date="2024-11" db="EMBL/GenBank/DDBJ databases">
        <title>Adaptive evolution of stress response genes in parasites aligns with host niche diversity.</title>
        <authorList>
            <person name="Hahn C."/>
            <person name="Resl P."/>
        </authorList>
    </citation>
    <scope>NUCLEOTIDE SEQUENCE [LARGE SCALE GENOMIC DNA]</scope>
    <source>
        <strain evidence="1">EGGRZ-B1_66</strain>
        <tissue evidence="1">Body</tissue>
    </source>
</reference>
<dbReference type="InterPro" id="IPR016024">
    <property type="entry name" value="ARM-type_fold"/>
</dbReference>
<sequence length="82" mass="9542">MYLFSKNDLNDTINKIVQGLSVNPEEWEKRANACKILRNLINSSPEQFEDFYQQLRRLEPHMDSCLSDLRSQVVREAAITVA</sequence>
<dbReference type="SUPFAM" id="SSF48371">
    <property type="entry name" value="ARM repeat"/>
    <property type="match status" value="1"/>
</dbReference>